<proteinExistence type="predicted"/>
<evidence type="ECO:0000256" key="1">
    <source>
        <dbReference type="SAM" id="MobiDB-lite"/>
    </source>
</evidence>
<gene>
    <name evidence="2" type="ORF">APLA_LOCUS3582</name>
</gene>
<dbReference type="OrthoDB" id="7358861at2759"/>
<name>A0A8S0ZCI1_ARCPL</name>
<accession>A0A8S0ZCI1</accession>
<feature type="compositionally biased region" description="Low complexity" evidence="1">
    <location>
        <begin position="424"/>
        <end position="441"/>
    </location>
</feature>
<evidence type="ECO:0000313" key="3">
    <source>
        <dbReference type="Proteomes" id="UP000494256"/>
    </source>
</evidence>
<comment type="caution">
    <text evidence="2">The sequence shown here is derived from an EMBL/GenBank/DDBJ whole genome shotgun (WGS) entry which is preliminary data.</text>
</comment>
<dbReference type="AlphaFoldDB" id="A0A8S0ZCI1"/>
<sequence>MDQIMTMLIRLQLQEINIKTVIVGLHVTQIWKIKQLKMMKQFVKKNHLMRRMTKMLQFKLPEKQYILSLDSLDLNFLSQYVQKPSDVERVLWSKSVEPDQAFYQVEIVSEERQDDDPFIESYESFSCYICNIDVPKIYYKQHNKSARHQNYKKLVEKVLENVKTQINIDIDNIPNNQEYDMFYCETCCKVVARNNKQNHNKSNYHIQSIENEQLTSKFIETYINNKKTEDDIESVINYEHDLDSEFSSPSNSDWCDTNNFIKNCKNNNVLNKSNNCNGIDEVEKFQKYLKEMIAKYNLDVKLPSMEGNSVVIVTPKGYKEKITTDAFHSYKKMNGFAFCLSCQKWVSENISEHSASEEHVRNIFQPVNDNFAREVVNDKQYSHCLICNERVLTTSNHVNVRIKHQKYLEPSVPKSNECERGPESISDMKSSSISNEKPSESNLSKSVIDSFLPRNTDVGTVEEKLNEYRKQFSIINATQLKCLVCPNSIVPYDDNNIITHVKGRPHRQVWAKLFLKNSLKKISLSEYYCNLCNQFTDDFLNHIKSHDKNNKCDKSPELFADMNSSSISKEEPSESNLSKSVIDSFLPRNTDVGTVEKKLNEYRKQFSIKKATQLKCLVCPNSIVPYVDNNIITHVEGRPHRQVCAKLFLKNSLKKISLSEYYCNSCNQFIDDFLIHIKSHDKNNECDKSPASFIDMNSSSSSKEEPSESNLSKSVIDSILPRNTDVGTVEEKLNEYRKQFSIINATELKCLVCPNSIVPYVDNNIITHVEGRSHRQVCAKLFLKNSLRKISLSEYYCNSCNQLIDDFLIHIKSHVKHKPIPIKHIDDSKKQFKKYVYEDPLNLNPIAIECRKKYKLQLQQNQIVPTSDKCFNCKLCLITMSRISEIDHMFGERHRLAMSLASNTSY</sequence>
<protein>
    <submittedName>
        <fullName evidence="2">Uncharacterized protein</fullName>
    </submittedName>
</protein>
<organism evidence="2 3">
    <name type="scientific">Arctia plantaginis</name>
    <name type="common">Wood tiger moth</name>
    <name type="synonym">Phalaena plantaginis</name>
    <dbReference type="NCBI Taxonomy" id="874455"/>
    <lineage>
        <taxon>Eukaryota</taxon>
        <taxon>Metazoa</taxon>
        <taxon>Ecdysozoa</taxon>
        <taxon>Arthropoda</taxon>
        <taxon>Hexapoda</taxon>
        <taxon>Insecta</taxon>
        <taxon>Pterygota</taxon>
        <taxon>Neoptera</taxon>
        <taxon>Endopterygota</taxon>
        <taxon>Lepidoptera</taxon>
        <taxon>Glossata</taxon>
        <taxon>Ditrysia</taxon>
        <taxon>Noctuoidea</taxon>
        <taxon>Erebidae</taxon>
        <taxon>Arctiinae</taxon>
        <taxon>Arctia</taxon>
    </lineage>
</organism>
<evidence type="ECO:0000313" key="2">
    <source>
        <dbReference type="EMBL" id="CAB3228572.1"/>
    </source>
</evidence>
<reference evidence="2 3" key="1">
    <citation type="submission" date="2020-04" db="EMBL/GenBank/DDBJ databases">
        <authorList>
            <person name="Wallbank WR R."/>
            <person name="Pardo Diaz C."/>
            <person name="Kozak K."/>
            <person name="Martin S."/>
            <person name="Jiggins C."/>
            <person name="Moest M."/>
            <person name="Warren A I."/>
            <person name="Byers J.R.P. K."/>
            <person name="Montejo-Kovacevich G."/>
            <person name="Yen C E."/>
        </authorList>
    </citation>
    <scope>NUCLEOTIDE SEQUENCE [LARGE SCALE GENOMIC DNA]</scope>
</reference>
<dbReference type="Proteomes" id="UP000494256">
    <property type="component" value="Unassembled WGS sequence"/>
</dbReference>
<dbReference type="EMBL" id="CADEBD010000283">
    <property type="protein sequence ID" value="CAB3228572.1"/>
    <property type="molecule type" value="Genomic_DNA"/>
</dbReference>
<feature type="region of interest" description="Disordered" evidence="1">
    <location>
        <begin position="411"/>
        <end position="441"/>
    </location>
</feature>